<gene>
    <name evidence="1" type="ORF">MNBD_BACTEROID06-1429</name>
</gene>
<reference evidence="1" key="1">
    <citation type="submission" date="2018-06" db="EMBL/GenBank/DDBJ databases">
        <authorList>
            <person name="Zhirakovskaya E."/>
        </authorList>
    </citation>
    <scope>NUCLEOTIDE SEQUENCE</scope>
</reference>
<organism evidence="1">
    <name type="scientific">hydrothermal vent metagenome</name>
    <dbReference type="NCBI Taxonomy" id="652676"/>
    <lineage>
        <taxon>unclassified sequences</taxon>
        <taxon>metagenomes</taxon>
        <taxon>ecological metagenomes</taxon>
    </lineage>
</organism>
<evidence type="ECO:0008006" key="2">
    <source>
        <dbReference type="Google" id="ProtNLM"/>
    </source>
</evidence>
<proteinExistence type="predicted"/>
<evidence type="ECO:0000313" key="1">
    <source>
        <dbReference type="EMBL" id="VAW26546.1"/>
    </source>
</evidence>
<dbReference type="EMBL" id="UOES01000113">
    <property type="protein sequence ID" value="VAW26546.1"/>
    <property type="molecule type" value="Genomic_DNA"/>
</dbReference>
<accession>A0A3B0V3K6</accession>
<dbReference type="AlphaFoldDB" id="A0A3B0V3K6"/>
<protein>
    <recommendedName>
        <fullName evidence="2">AsmA-like C-terminal domain-containing protein</fullName>
    </recommendedName>
</protein>
<sequence length="481" mass="54795">LAIDYIDIPKLLESKISISQISTRNNFVTLTQTDTTNKNTKPFKIPEIYPTMQIEIGGINIVNTNFKYDKMGKKKHLLAHLNFDIKLDSLKAIKGARFHLATNTVDSRFRVYDFSFDLPDSLNTIGFDTLLVSSRKSQIDLTNFTLTARYPKYEYGNQVGHQVDWKDLLFKRVKVENIDFVKLIEDKTLKCQKITLENGHLKLFKDKQLPFPKDRVVPILQERVKGLKMPLKIDSIEIKNFDIYQSTLQSTGLQEGGITFMDTEALITNVTNDSIRLENNKMLSVVASSQIMGSGNLFAEMNFDMLDVNNLFFFDARLGSMDAKAFNNILEAAAFVKVKNGEIRSLNLHATGNKKYAYGDMSFIYNDLKIETINKKTLETKGMGKVLKTFFANAFVVKKNNSRIKFITRRGGMYYERNTGRITLDYMAKTALSGVVSSIGAKSNRKQIKQITKDNKAARDLELKQQKELDKAAKKKAKKEQ</sequence>
<name>A0A3B0V3K6_9ZZZZ</name>
<feature type="non-terminal residue" evidence="1">
    <location>
        <position position="1"/>
    </location>
</feature>